<keyword evidence="1" id="KW-0812">Transmembrane</keyword>
<keyword evidence="1" id="KW-1133">Transmembrane helix</keyword>
<accession>A0AAN6GRZ1</accession>
<dbReference type="Proteomes" id="UP001176517">
    <property type="component" value="Unassembled WGS sequence"/>
</dbReference>
<dbReference type="EMBL" id="JAPDMZ010000048">
    <property type="protein sequence ID" value="KAK0553590.1"/>
    <property type="molecule type" value="Genomic_DNA"/>
</dbReference>
<feature type="transmembrane region" description="Helical" evidence="1">
    <location>
        <begin position="51"/>
        <end position="73"/>
    </location>
</feature>
<evidence type="ECO:0000256" key="1">
    <source>
        <dbReference type="SAM" id="Phobius"/>
    </source>
</evidence>
<proteinExistence type="predicted"/>
<keyword evidence="3" id="KW-1185">Reference proteome</keyword>
<evidence type="ECO:0000313" key="3">
    <source>
        <dbReference type="Proteomes" id="UP001176517"/>
    </source>
</evidence>
<evidence type="ECO:0000313" key="2">
    <source>
        <dbReference type="EMBL" id="KAK0553590.1"/>
    </source>
</evidence>
<gene>
    <name evidence="2" type="ORF">OC846_002431</name>
</gene>
<keyword evidence="1" id="KW-0472">Membrane</keyword>
<sequence>MSESKVPNSYDSEGRFVFRLKTEEELKNEGKVNVRSFLVHSASEAEMHMAFITHIVAGLLGGAYGGLSLLGLWPYDFALLGQVILTLIKGVCVGSAVVGVSLRFSPSGRTIKKRIQQKTATKLDERIRVFSQMTMDYGIYVFLGITFFEYLPPMQMAPPSAFLTHGRVLAKHFNYEELWYPFERWATQPASIAQILRPTWILK</sequence>
<comment type="caution">
    <text evidence="2">The sequence shown here is derived from an EMBL/GenBank/DDBJ whole genome shotgun (WGS) entry which is preliminary data.</text>
</comment>
<protein>
    <submittedName>
        <fullName evidence="2">Uncharacterized protein</fullName>
    </submittedName>
</protein>
<organism evidence="2 3">
    <name type="scientific">Tilletia horrida</name>
    <dbReference type="NCBI Taxonomy" id="155126"/>
    <lineage>
        <taxon>Eukaryota</taxon>
        <taxon>Fungi</taxon>
        <taxon>Dikarya</taxon>
        <taxon>Basidiomycota</taxon>
        <taxon>Ustilaginomycotina</taxon>
        <taxon>Exobasidiomycetes</taxon>
        <taxon>Tilletiales</taxon>
        <taxon>Tilletiaceae</taxon>
        <taxon>Tilletia</taxon>
    </lineage>
</organism>
<feature type="transmembrane region" description="Helical" evidence="1">
    <location>
        <begin position="79"/>
        <end position="104"/>
    </location>
</feature>
<dbReference type="AlphaFoldDB" id="A0AAN6GRZ1"/>
<reference evidence="2" key="1">
    <citation type="journal article" date="2023" name="PhytoFront">
        <title>Draft Genome Resources of Seven Strains of Tilletia horrida, Causal Agent of Kernel Smut of Rice.</title>
        <authorList>
            <person name="Khanal S."/>
            <person name="Antony Babu S."/>
            <person name="Zhou X.G."/>
        </authorList>
    </citation>
    <scope>NUCLEOTIDE SEQUENCE</scope>
    <source>
        <strain evidence="2">TX6</strain>
    </source>
</reference>
<name>A0AAN6GRZ1_9BASI</name>